<gene>
    <name evidence="2" type="ORF">FJ651_06055</name>
</gene>
<feature type="signal peptide" evidence="1">
    <location>
        <begin position="1"/>
        <end position="21"/>
    </location>
</feature>
<feature type="chain" id="PRO_5021353129" evidence="1">
    <location>
        <begin position="22"/>
        <end position="341"/>
    </location>
</feature>
<dbReference type="Gene3D" id="2.60.40.1120">
    <property type="entry name" value="Carboxypeptidase-like, regulatory domain"/>
    <property type="match status" value="1"/>
</dbReference>
<keyword evidence="1" id="KW-0732">Signal</keyword>
<keyword evidence="2" id="KW-0645">Protease</keyword>
<proteinExistence type="predicted"/>
<organism evidence="2 3">
    <name type="scientific">Paucihalobacter ruber</name>
    <dbReference type="NCBI Taxonomy" id="2567861"/>
    <lineage>
        <taxon>Bacteria</taxon>
        <taxon>Pseudomonadati</taxon>
        <taxon>Bacteroidota</taxon>
        <taxon>Flavobacteriia</taxon>
        <taxon>Flavobacteriales</taxon>
        <taxon>Flavobacteriaceae</taxon>
        <taxon>Paucihalobacter</taxon>
    </lineage>
</organism>
<keyword evidence="2" id="KW-0121">Carboxypeptidase</keyword>
<protein>
    <submittedName>
        <fullName evidence="2">Carboxypeptidase-like regulatory domain-containing protein</fullName>
    </submittedName>
</protein>
<dbReference type="InterPro" id="IPR008969">
    <property type="entry name" value="CarboxyPept-like_regulatory"/>
</dbReference>
<dbReference type="SUPFAM" id="SSF49464">
    <property type="entry name" value="Carboxypeptidase regulatory domain-like"/>
    <property type="match status" value="1"/>
</dbReference>
<evidence type="ECO:0000256" key="1">
    <source>
        <dbReference type="SAM" id="SignalP"/>
    </source>
</evidence>
<keyword evidence="2" id="KW-0378">Hydrolase</keyword>
<keyword evidence="3" id="KW-1185">Reference proteome</keyword>
<name>A0A506PPD3_9FLAO</name>
<comment type="caution">
    <text evidence="2">The sequence shown here is derived from an EMBL/GenBank/DDBJ whole genome shotgun (WGS) entry which is preliminary data.</text>
</comment>
<dbReference type="Pfam" id="PF13715">
    <property type="entry name" value="CarbopepD_reg_2"/>
    <property type="match status" value="1"/>
</dbReference>
<dbReference type="GO" id="GO:0004180">
    <property type="term" value="F:carboxypeptidase activity"/>
    <property type="evidence" value="ECO:0007669"/>
    <property type="project" value="UniProtKB-KW"/>
</dbReference>
<dbReference type="OrthoDB" id="1223654at2"/>
<evidence type="ECO:0000313" key="3">
    <source>
        <dbReference type="Proteomes" id="UP000317332"/>
    </source>
</evidence>
<dbReference type="EMBL" id="VHIQ01000002">
    <property type="protein sequence ID" value="TPV35085.1"/>
    <property type="molecule type" value="Genomic_DNA"/>
</dbReference>
<reference evidence="2 3" key="1">
    <citation type="submission" date="2019-06" db="EMBL/GenBank/DDBJ databases">
        <title>Flavobacteriaceae Paucihalobacterium erythroidium CWB-1, complete genome.</title>
        <authorList>
            <person name="Wu S."/>
        </authorList>
    </citation>
    <scope>NUCLEOTIDE SEQUENCE [LARGE SCALE GENOMIC DNA]</scope>
    <source>
        <strain evidence="2 3">CWB-1</strain>
    </source>
</reference>
<dbReference type="Proteomes" id="UP000317332">
    <property type="component" value="Unassembled WGS sequence"/>
</dbReference>
<evidence type="ECO:0000313" key="2">
    <source>
        <dbReference type="EMBL" id="TPV35085.1"/>
    </source>
</evidence>
<accession>A0A506PPD3</accession>
<dbReference type="AlphaFoldDB" id="A0A506PPD3"/>
<sequence>MKNRWYLFSLIVPFIAMSSYAQTLKGVVVDANTLEPIESATVYFDNTTIGTTTNANGQFSIDYTDAVQSVLVVSFLGYEKQIIANYRNLQQLQIKLKEQTDVLDEVLLTDNDGLTRKQKLKQFKKEFLGTSANGRSCKILNEGDIILRYHKPSKTLTATAKNPVKVINNNLQYEILYDIIDFEIAYKYVDEKQDLFNVKSVIYTGTTYYKSIGKVDAKKLNKFRQKTFKGSVQHFIRALYHQQLEEEQFQIFRNKFKVNPYEAFKITDVSDSNLKQVTFDKRLSVLYDKKHQSGIQLTADYFVIDAYGNYAPIANLLFTGVMGNQRLGDSLPFDFGLEVED</sequence>